<sequence>MASIQQQQVPQIQSTTITMTNSPQIDWKKRCEQLQIEYQLELKRIHHHYDRELREKVNEVRLRLKHEYDQQIAELRARLSEQHDLPNMSLNLDQSFGDQIREQVRLAEEHDRYEDEQHRRLLSQQSNDNEPFKRLINKLHSEGVQVLSLTELLDLQIQGTNVNLTNSMQKLHEENASLRSLIASVNANGSSQTLIECLADIFRCEQERRLSEIQEQEKSKDLEEEIHQMCEYQRQALGKLLSQNRLSIINELEQTKKEFNYLKEHFEQIKQSQNQSIHINSHRLNKFYLKYLRCEAYRKALIYQKHYLLVLLTGYEDTETYALNEIRRLTGDPKSDVFKYDKMGFMPKQPFPQRAMNYRFRFRCYVTVVIGIIRMRWLVKKWTRKIAAIR</sequence>
<organism evidence="9 10">
    <name type="scientific">Adineta ricciae</name>
    <name type="common">Rotifer</name>
    <dbReference type="NCBI Taxonomy" id="249248"/>
    <lineage>
        <taxon>Eukaryota</taxon>
        <taxon>Metazoa</taxon>
        <taxon>Spiralia</taxon>
        <taxon>Gnathifera</taxon>
        <taxon>Rotifera</taxon>
        <taxon>Eurotatoria</taxon>
        <taxon>Bdelloidea</taxon>
        <taxon>Adinetida</taxon>
        <taxon>Adinetidae</taxon>
        <taxon>Adineta</taxon>
    </lineage>
</organism>
<evidence type="ECO:0000256" key="5">
    <source>
        <dbReference type="ARBA" id="ARBA00023212"/>
    </source>
</evidence>
<dbReference type="PANTHER" id="PTHR44981:SF2">
    <property type="entry name" value="PERICENTRIN-LIKE PROTEIN, ISOFORM F"/>
    <property type="match status" value="1"/>
</dbReference>
<reference evidence="9" key="1">
    <citation type="submission" date="2021-02" db="EMBL/GenBank/DDBJ databases">
        <authorList>
            <person name="Nowell W R."/>
        </authorList>
    </citation>
    <scope>NUCLEOTIDE SEQUENCE</scope>
</reference>
<evidence type="ECO:0000256" key="1">
    <source>
        <dbReference type="ARBA" id="ARBA00004300"/>
    </source>
</evidence>
<keyword evidence="2" id="KW-0963">Cytoplasm</keyword>
<evidence type="ECO:0000313" key="8">
    <source>
        <dbReference type="EMBL" id="CAF0789215.1"/>
    </source>
</evidence>
<evidence type="ECO:0000259" key="7">
    <source>
        <dbReference type="Pfam" id="PF10495"/>
    </source>
</evidence>
<dbReference type="GO" id="GO:0060090">
    <property type="term" value="F:molecular adaptor activity"/>
    <property type="evidence" value="ECO:0007669"/>
    <property type="project" value="InterPro"/>
</dbReference>
<dbReference type="InterPro" id="IPR028745">
    <property type="entry name" value="AKAP9/Pericentrin"/>
</dbReference>
<feature type="coiled-coil region" evidence="6">
    <location>
        <begin position="161"/>
        <end position="188"/>
    </location>
</feature>
<keyword evidence="5" id="KW-0206">Cytoskeleton</keyword>
<protein>
    <recommendedName>
        <fullName evidence="7">Pericentrin/AKAP-450 centrosomal targeting domain-containing protein</fullName>
    </recommendedName>
</protein>
<evidence type="ECO:0000256" key="6">
    <source>
        <dbReference type="SAM" id="Coils"/>
    </source>
</evidence>
<proteinExistence type="predicted"/>
<dbReference type="GO" id="GO:0007165">
    <property type="term" value="P:signal transduction"/>
    <property type="evidence" value="ECO:0007669"/>
    <property type="project" value="InterPro"/>
</dbReference>
<gene>
    <name evidence="8" type="ORF">EDS130_LOCUS4256</name>
    <name evidence="9" type="ORF">XAT740_LOCUS54949</name>
</gene>
<evidence type="ECO:0000256" key="4">
    <source>
        <dbReference type="ARBA" id="ARBA00023054"/>
    </source>
</evidence>
<dbReference type="EMBL" id="CAJNOR010010077">
    <property type="protein sequence ID" value="CAF1650913.1"/>
    <property type="molecule type" value="Genomic_DNA"/>
</dbReference>
<dbReference type="EMBL" id="CAJNOJ010000011">
    <property type="protein sequence ID" value="CAF0789215.1"/>
    <property type="molecule type" value="Genomic_DNA"/>
</dbReference>
<keyword evidence="3" id="KW-0597">Phosphoprotein</keyword>
<evidence type="ECO:0000256" key="2">
    <source>
        <dbReference type="ARBA" id="ARBA00022490"/>
    </source>
</evidence>
<dbReference type="InterPro" id="IPR019528">
    <property type="entry name" value="PACT_domain"/>
</dbReference>
<feature type="domain" description="Pericentrin/AKAP-450 centrosomal targeting" evidence="7">
    <location>
        <begin position="290"/>
        <end position="382"/>
    </location>
</feature>
<dbReference type="Proteomes" id="UP000663828">
    <property type="component" value="Unassembled WGS sequence"/>
</dbReference>
<dbReference type="GO" id="GO:0005813">
    <property type="term" value="C:centrosome"/>
    <property type="evidence" value="ECO:0007669"/>
    <property type="project" value="UniProtKB-SubCell"/>
</dbReference>
<dbReference type="Proteomes" id="UP000663852">
    <property type="component" value="Unassembled WGS sequence"/>
</dbReference>
<name>A0A816EKF6_ADIRI</name>
<dbReference type="PANTHER" id="PTHR44981">
    <property type="entry name" value="PERICENTRIN-LIKE PROTEIN, ISOFORM F"/>
    <property type="match status" value="1"/>
</dbReference>
<keyword evidence="4 6" id="KW-0175">Coiled coil</keyword>
<comment type="caution">
    <text evidence="9">The sequence shown here is derived from an EMBL/GenBank/DDBJ whole genome shotgun (WGS) entry which is preliminary data.</text>
</comment>
<evidence type="ECO:0000256" key="3">
    <source>
        <dbReference type="ARBA" id="ARBA00022553"/>
    </source>
</evidence>
<comment type="subcellular location">
    <subcellularLocation>
        <location evidence="1">Cytoplasm</location>
        <location evidence="1">Cytoskeleton</location>
        <location evidence="1">Microtubule organizing center</location>
        <location evidence="1">Centrosome</location>
    </subcellularLocation>
</comment>
<dbReference type="GO" id="GO:0005737">
    <property type="term" value="C:cytoplasm"/>
    <property type="evidence" value="ECO:0007669"/>
    <property type="project" value="UniProtKB-ARBA"/>
</dbReference>
<evidence type="ECO:0000313" key="9">
    <source>
        <dbReference type="EMBL" id="CAF1650913.1"/>
    </source>
</evidence>
<dbReference type="AlphaFoldDB" id="A0A816EKF6"/>
<evidence type="ECO:0000313" key="10">
    <source>
        <dbReference type="Proteomes" id="UP000663828"/>
    </source>
</evidence>
<dbReference type="OrthoDB" id="2020852at2759"/>
<dbReference type="Pfam" id="PF10495">
    <property type="entry name" value="PACT_coil_coil"/>
    <property type="match status" value="1"/>
</dbReference>
<accession>A0A816EKF6</accession>
<keyword evidence="10" id="KW-1185">Reference proteome</keyword>